<feature type="binding site" evidence="15">
    <location>
        <position position="86"/>
    </location>
    <ligand>
        <name>Zn(2+)</name>
        <dbReference type="ChEBI" id="CHEBI:29105"/>
        <label>1</label>
    </ligand>
</feature>
<evidence type="ECO:0000256" key="8">
    <source>
        <dbReference type="ARBA" id="ARBA00022801"/>
    </source>
</evidence>
<comment type="pathway">
    <text evidence="1 15">Amino-acid biosynthesis; L-lysine biosynthesis via DAP pathway; LL-2,6-diaminopimelate from (S)-tetrahydrodipicolinate (succinylase route): step 3/3.</text>
</comment>
<keyword evidence="8 15" id="KW-0378">Hydrolase</keyword>
<dbReference type="InterPro" id="IPR002933">
    <property type="entry name" value="Peptidase_M20"/>
</dbReference>
<keyword evidence="18" id="KW-1185">Reference proteome</keyword>
<evidence type="ECO:0000256" key="15">
    <source>
        <dbReference type="HAMAP-Rule" id="MF_01690"/>
    </source>
</evidence>
<evidence type="ECO:0000256" key="7">
    <source>
        <dbReference type="ARBA" id="ARBA00022723"/>
    </source>
</evidence>
<keyword evidence="12 15" id="KW-0170">Cobalt</keyword>
<dbReference type="HAMAP" id="MF_01690">
    <property type="entry name" value="DapE"/>
    <property type="match status" value="1"/>
</dbReference>
<feature type="binding site" evidence="15">
    <location>
        <position position="183"/>
    </location>
    <ligand>
        <name>Zn(2+)</name>
        <dbReference type="ChEBI" id="CHEBI:29105"/>
        <label>1</label>
    </ligand>
</feature>
<keyword evidence="6 15" id="KW-0028">Amino-acid biosynthesis</keyword>
<accession>A0ABQ2LD76</accession>
<keyword evidence="9 15" id="KW-0862">Zinc</keyword>
<evidence type="ECO:0000256" key="4">
    <source>
        <dbReference type="ARBA" id="ARBA00011921"/>
    </source>
</evidence>
<comment type="cofactor">
    <cofactor evidence="15">
        <name>Zn(2+)</name>
        <dbReference type="ChEBI" id="CHEBI:29105"/>
    </cofactor>
    <cofactor evidence="15">
        <name>Co(2+)</name>
        <dbReference type="ChEBI" id="CHEBI:48828"/>
    </cofactor>
    <text evidence="15">Binds 2 Zn(2+) or Co(2+) ions per subunit.</text>
</comment>
<evidence type="ECO:0000256" key="11">
    <source>
        <dbReference type="ARBA" id="ARBA00023154"/>
    </source>
</evidence>
<evidence type="ECO:0000313" key="18">
    <source>
        <dbReference type="Proteomes" id="UP000602381"/>
    </source>
</evidence>
<comment type="catalytic activity">
    <reaction evidence="14 15">
        <text>N-succinyl-(2S,6S)-2,6-diaminopimelate + H2O = (2S,6S)-2,6-diaminopimelate + succinate</text>
        <dbReference type="Rhea" id="RHEA:22608"/>
        <dbReference type="ChEBI" id="CHEBI:15377"/>
        <dbReference type="ChEBI" id="CHEBI:30031"/>
        <dbReference type="ChEBI" id="CHEBI:57609"/>
        <dbReference type="ChEBI" id="CHEBI:58087"/>
        <dbReference type="EC" id="3.5.1.18"/>
    </reaction>
</comment>
<evidence type="ECO:0000256" key="6">
    <source>
        <dbReference type="ARBA" id="ARBA00022605"/>
    </source>
</evidence>
<dbReference type="InterPro" id="IPR050072">
    <property type="entry name" value="Peptidase_M20A"/>
</dbReference>
<dbReference type="Pfam" id="PF01546">
    <property type="entry name" value="Peptidase_M20"/>
    <property type="match status" value="1"/>
</dbReference>
<comment type="caution">
    <text evidence="17">The sequence shown here is derived from an EMBL/GenBank/DDBJ whole genome shotgun (WGS) entry which is preliminary data.</text>
</comment>
<evidence type="ECO:0000313" key="17">
    <source>
        <dbReference type="EMBL" id="GGO10012.1"/>
    </source>
</evidence>
<dbReference type="PROSITE" id="PS00759">
    <property type="entry name" value="ARGE_DAPE_CPG2_2"/>
    <property type="match status" value="1"/>
</dbReference>
<dbReference type="PANTHER" id="PTHR43808">
    <property type="entry name" value="ACETYLORNITHINE DEACETYLASE"/>
    <property type="match status" value="1"/>
</dbReference>
<feature type="active site" evidence="15">
    <location>
        <position position="88"/>
    </location>
</feature>
<dbReference type="SUPFAM" id="SSF55031">
    <property type="entry name" value="Bacterial exopeptidase dimerisation domain"/>
    <property type="match status" value="1"/>
</dbReference>
<feature type="binding site" evidence="15">
    <location>
        <position position="155"/>
    </location>
    <ligand>
        <name>Zn(2+)</name>
        <dbReference type="ChEBI" id="CHEBI:29105"/>
        <label>2</label>
    </ligand>
</feature>
<feature type="domain" description="Peptidase M20 dimerisation" evidence="16">
    <location>
        <begin position="196"/>
        <end position="303"/>
    </location>
</feature>
<keyword evidence="10 15" id="KW-0220">Diaminopimelate biosynthesis</keyword>
<dbReference type="SUPFAM" id="SSF53187">
    <property type="entry name" value="Zn-dependent exopeptidases"/>
    <property type="match status" value="1"/>
</dbReference>
<feature type="binding site" evidence="15">
    <location>
        <position position="119"/>
    </location>
    <ligand>
        <name>Zn(2+)</name>
        <dbReference type="ChEBI" id="CHEBI:29105"/>
        <label>2</label>
    </ligand>
</feature>
<evidence type="ECO:0000256" key="9">
    <source>
        <dbReference type="ARBA" id="ARBA00022833"/>
    </source>
</evidence>
<comment type="subunit">
    <text evidence="3 15">Homodimer.</text>
</comment>
<feature type="binding site" evidence="15">
    <location>
        <position position="119"/>
    </location>
    <ligand>
        <name>Zn(2+)</name>
        <dbReference type="ChEBI" id="CHEBI:29105"/>
        <label>1</label>
    </ligand>
</feature>
<keyword evidence="11 15" id="KW-0457">Lysine biosynthesis</keyword>
<organism evidence="17 18">
    <name type="scientific">Iodidimonas muriae</name>
    <dbReference type="NCBI Taxonomy" id="261467"/>
    <lineage>
        <taxon>Bacteria</taxon>
        <taxon>Pseudomonadati</taxon>
        <taxon>Pseudomonadota</taxon>
        <taxon>Alphaproteobacteria</taxon>
        <taxon>Iodidimonadales</taxon>
        <taxon>Iodidimonadaceae</taxon>
        <taxon>Iodidimonas</taxon>
    </lineage>
</organism>
<keyword evidence="7 15" id="KW-0479">Metal-binding</keyword>
<protein>
    <recommendedName>
        <fullName evidence="5 15">Succinyl-diaminopimelate desuccinylase</fullName>
        <shortName evidence="15">SDAP desuccinylase</shortName>
        <ecNumber evidence="4 15">3.5.1.18</ecNumber>
    </recommendedName>
    <alternativeName>
        <fullName evidence="13 15">N-succinyl-LL-2,6-diaminoheptanedioate amidohydrolase</fullName>
    </alternativeName>
</protein>
<evidence type="ECO:0000256" key="14">
    <source>
        <dbReference type="ARBA" id="ARBA00051301"/>
    </source>
</evidence>
<evidence type="ECO:0000256" key="13">
    <source>
        <dbReference type="ARBA" id="ARBA00031891"/>
    </source>
</evidence>
<dbReference type="Proteomes" id="UP000602381">
    <property type="component" value="Unassembled WGS sequence"/>
</dbReference>
<dbReference type="EC" id="3.5.1.18" evidence="4 15"/>
<dbReference type="NCBIfam" id="TIGR01246">
    <property type="entry name" value="dapE_proteo"/>
    <property type="match status" value="1"/>
</dbReference>
<evidence type="ECO:0000256" key="3">
    <source>
        <dbReference type="ARBA" id="ARBA00011738"/>
    </source>
</evidence>
<evidence type="ECO:0000259" key="16">
    <source>
        <dbReference type="Pfam" id="PF07687"/>
    </source>
</evidence>
<comment type="function">
    <text evidence="15">Catalyzes the hydrolysis of N-succinyl-L,L-diaminopimelic acid (SDAP), forming succinate and LL-2,6-diaminopimelate (DAP), an intermediate involved in the bacterial biosynthesis of lysine and meso-diaminopimelic acid, an essential component of bacterial cell walls.</text>
</comment>
<comment type="similarity">
    <text evidence="2 15">Belongs to the peptidase M20A family. DapE subfamily.</text>
</comment>
<proteinExistence type="inferred from homology"/>
<feature type="active site" description="Proton acceptor" evidence="15">
    <location>
        <position position="154"/>
    </location>
</feature>
<evidence type="ECO:0000256" key="2">
    <source>
        <dbReference type="ARBA" id="ARBA00006746"/>
    </source>
</evidence>
<evidence type="ECO:0000256" key="1">
    <source>
        <dbReference type="ARBA" id="ARBA00005130"/>
    </source>
</evidence>
<sequence>MRRDHAFADLFAPDGCLDAAAFAQSLIRCPSVTPRDEGALDLLQSVLESLGFSCHRLPFDAPGTARVDNLFARLGCGAPHMCFAGHTDVVPVGHPDSWQVDPFGGLIEDGVLMGRGAADMKGAIAAFVAAVSGFLAAHKGGFDGSISFLITGDEEGPAINGTVKVLEWMAANGHIPDMCLVGEPTNPSRLGEMVKIGRRGSFNARLAVCGHQGHVAYPHLADNPIPGLVRLLEALGRDQLDQGTAHFQPSNLEITNIEVGNPATNVIPGKAEAAFNIRFNDLHTGDSLEHWVRTRLDAVGVPYDLDITVSGDAFLTPPGPFSDAIAGAIEARLGEPPALSTTGGTSDARFIKNYCPVAEFGLVGATMHKANECVSLADLAALRDIYGDILDRLLA</sequence>
<dbReference type="RefSeq" id="WP_150004909.1">
    <property type="nucleotide sequence ID" value="NZ_BMOV01000003.1"/>
</dbReference>
<dbReference type="Pfam" id="PF07687">
    <property type="entry name" value="M20_dimer"/>
    <property type="match status" value="1"/>
</dbReference>
<feature type="binding site" evidence="15">
    <location>
        <position position="368"/>
    </location>
    <ligand>
        <name>Zn(2+)</name>
        <dbReference type="ChEBI" id="CHEBI:29105"/>
        <label>2</label>
    </ligand>
</feature>
<dbReference type="PANTHER" id="PTHR43808:SF31">
    <property type="entry name" value="N-ACETYL-L-CITRULLINE DEACETYLASE"/>
    <property type="match status" value="1"/>
</dbReference>
<dbReference type="InterPro" id="IPR005941">
    <property type="entry name" value="DapE_proteobac"/>
</dbReference>
<dbReference type="Gene3D" id="3.40.630.10">
    <property type="entry name" value="Zn peptidases"/>
    <property type="match status" value="2"/>
</dbReference>
<dbReference type="NCBIfam" id="NF009557">
    <property type="entry name" value="PRK13009.1"/>
    <property type="match status" value="1"/>
</dbReference>
<dbReference type="CDD" id="cd03891">
    <property type="entry name" value="M20_DapE_proteobac"/>
    <property type="match status" value="1"/>
</dbReference>
<evidence type="ECO:0000256" key="10">
    <source>
        <dbReference type="ARBA" id="ARBA00022915"/>
    </source>
</evidence>
<gene>
    <name evidence="15 17" type="primary">dapE</name>
    <name evidence="17" type="ORF">GCM10007972_12260</name>
</gene>
<name>A0ABQ2LD76_9PROT</name>
<dbReference type="EMBL" id="BMOV01000003">
    <property type="protein sequence ID" value="GGO10012.1"/>
    <property type="molecule type" value="Genomic_DNA"/>
</dbReference>
<dbReference type="InterPro" id="IPR001261">
    <property type="entry name" value="ArgE/DapE_CS"/>
</dbReference>
<evidence type="ECO:0000256" key="12">
    <source>
        <dbReference type="ARBA" id="ARBA00023285"/>
    </source>
</evidence>
<dbReference type="InterPro" id="IPR011650">
    <property type="entry name" value="Peptidase_M20_dimer"/>
</dbReference>
<dbReference type="InterPro" id="IPR036264">
    <property type="entry name" value="Bact_exopeptidase_dim_dom"/>
</dbReference>
<evidence type="ECO:0000256" key="5">
    <source>
        <dbReference type="ARBA" id="ARBA00022391"/>
    </source>
</evidence>
<reference evidence="18" key="1">
    <citation type="journal article" date="2019" name="Int. J. Syst. Evol. Microbiol.">
        <title>The Global Catalogue of Microorganisms (GCM) 10K type strain sequencing project: providing services to taxonomists for standard genome sequencing and annotation.</title>
        <authorList>
            <consortium name="The Broad Institute Genomics Platform"/>
            <consortium name="The Broad Institute Genome Sequencing Center for Infectious Disease"/>
            <person name="Wu L."/>
            <person name="Ma J."/>
        </authorList>
    </citation>
    <scope>NUCLEOTIDE SEQUENCE [LARGE SCALE GENOMIC DNA]</scope>
    <source>
        <strain evidence="18">JCM 17843</strain>
    </source>
</reference>